<dbReference type="Gene3D" id="3.10.20.310">
    <property type="entry name" value="membrane protein fhac"/>
    <property type="match status" value="1"/>
</dbReference>
<dbReference type="OrthoDB" id="9803054at2"/>
<accession>A0A1I3NMR1</accession>
<comment type="subcellular location">
    <subcellularLocation>
        <location evidence="1">Membrane</location>
    </subcellularLocation>
</comment>
<dbReference type="STRING" id="1576369.SAMN05421753_115144"/>
<dbReference type="EMBL" id="FOQD01000015">
    <property type="protein sequence ID" value="SFJ10442.1"/>
    <property type="molecule type" value="Genomic_DNA"/>
</dbReference>
<dbReference type="PROSITE" id="PS51779">
    <property type="entry name" value="POTRA"/>
    <property type="match status" value="1"/>
</dbReference>
<name>A0A1I3NMR1_9PLAN</name>
<dbReference type="AlphaFoldDB" id="A0A1I3NMR1"/>
<evidence type="ECO:0000256" key="2">
    <source>
        <dbReference type="ARBA" id="ARBA00023136"/>
    </source>
</evidence>
<keyword evidence="2" id="KW-0472">Membrane</keyword>
<evidence type="ECO:0000259" key="3">
    <source>
        <dbReference type="PROSITE" id="PS51779"/>
    </source>
</evidence>
<dbReference type="InterPro" id="IPR034746">
    <property type="entry name" value="POTRA"/>
</dbReference>
<sequence length="798" mass="89402">MRTLSILLFLFLAIDPIRAGVAPLNVGKNFSFDSILILGVDEPTALEIRQSLKTDIALFSARRPEASTSLLMGMIRRDVHFGFHRWGYKEVSVECRWDAQADRIVLQIDQGPRYSTGEVTVHVESPELQQSIIDALTKPQPSLTAVPETTIGPDGKWAVVWRERDGDLAEMLPPLWVTGSLLTPDASDTAIIHQRAVRACANVCYPFAKLHVQQRPNPVSRTIQLFVEVSQTGPPLIVSEIHVKGTEQQYVEDILDRLGFRVGDTITAVSLQKARNHLWNTGCFRTISVETSTPLTPSEPAEVIVDVVDFKEGPILGAPLTLRDEIAARMSSWVCKSDHEYFTSISEIQFQNWIFLFATTGDNQILADATNLNSPDGDVLREIALFCTDRQLQLIAPQDRVLFQFELPEKGNFKWTFHEDGMLNSSKPSHQTRMNWGMGWNSLSLERLMKRDIWMSPMAAYRHLQGELIPSPASDGSCEVTEEGAHLVVERSTGRVVEFDISSSDAESELTADLAFFYRTDEPEGIQRLQERLIPADCRAIRWEAGSATQTRHLICQSLGRFAFTSEASQSSRVAALVRWAEKVSLPLSQFSSQMMNFKNERFSIPNGRTTQGINLLFEEVLPAGSIPDQLVREIYLAFHGLNEPANELQRLLDSAEHGPLTLAMFSYSVSFLDAQTASQIADLGLDRLDESHFRSDLDEILGDEPTQPRPYRQLVQSFRQLSAAEIAAILKDLVAEQDVALLTSLANDSKVPDAEYCKRTLCSMWEPVLKSQVERLLTLLRDRSRPGGRVATNNHSR</sequence>
<evidence type="ECO:0000256" key="1">
    <source>
        <dbReference type="ARBA" id="ARBA00004370"/>
    </source>
</evidence>
<organism evidence="4 5">
    <name type="scientific">Planctomicrobium piriforme</name>
    <dbReference type="NCBI Taxonomy" id="1576369"/>
    <lineage>
        <taxon>Bacteria</taxon>
        <taxon>Pseudomonadati</taxon>
        <taxon>Planctomycetota</taxon>
        <taxon>Planctomycetia</taxon>
        <taxon>Planctomycetales</taxon>
        <taxon>Planctomycetaceae</taxon>
        <taxon>Planctomicrobium</taxon>
    </lineage>
</organism>
<protein>
    <recommendedName>
        <fullName evidence="3">POTRA domain-containing protein</fullName>
    </recommendedName>
</protein>
<gene>
    <name evidence="4" type="ORF">SAMN05421753_115144</name>
</gene>
<dbReference type="Proteomes" id="UP000199518">
    <property type="component" value="Unassembled WGS sequence"/>
</dbReference>
<evidence type="ECO:0000313" key="5">
    <source>
        <dbReference type="Proteomes" id="UP000199518"/>
    </source>
</evidence>
<dbReference type="RefSeq" id="WP_092053596.1">
    <property type="nucleotide sequence ID" value="NZ_FOQD01000015.1"/>
</dbReference>
<feature type="domain" description="POTRA" evidence="3">
    <location>
        <begin position="236"/>
        <end position="313"/>
    </location>
</feature>
<evidence type="ECO:0000313" key="4">
    <source>
        <dbReference type="EMBL" id="SFJ10442.1"/>
    </source>
</evidence>
<reference evidence="5" key="1">
    <citation type="submission" date="2016-10" db="EMBL/GenBank/DDBJ databases">
        <authorList>
            <person name="Varghese N."/>
            <person name="Submissions S."/>
        </authorList>
    </citation>
    <scope>NUCLEOTIDE SEQUENCE [LARGE SCALE GENOMIC DNA]</scope>
    <source>
        <strain evidence="5">DSM 26348</strain>
    </source>
</reference>
<proteinExistence type="predicted"/>
<keyword evidence="5" id="KW-1185">Reference proteome</keyword>
<dbReference type="GO" id="GO:0016020">
    <property type="term" value="C:membrane"/>
    <property type="evidence" value="ECO:0007669"/>
    <property type="project" value="UniProtKB-SubCell"/>
</dbReference>